<dbReference type="GO" id="GO:0005634">
    <property type="term" value="C:nucleus"/>
    <property type="evidence" value="ECO:0007669"/>
    <property type="project" value="TreeGrafter"/>
</dbReference>
<dbReference type="SUPFAM" id="SSF56112">
    <property type="entry name" value="Protein kinase-like (PK-like)"/>
    <property type="match status" value="1"/>
</dbReference>
<dbReference type="InterPro" id="IPR000719">
    <property type="entry name" value="Prot_kinase_dom"/>
</dbReference>
<dbReference type="OrthoDB" id="1668230at2759"/>
<dbReference type="Gene3D" id="1.10.510.10">
    <property type="entry name" value="Transferase(Phosphotransferase) domain 1"/>
    <property type="match status" value="1"/>
</dbReference>
<keyword evidence="3" id="KW-1185">Reference proteome</keyword>
<evidence type="ECO:0000313" key="2">
    <source>
        <dbReference type="EMBL" id="CAD0099096.1"/>
    </source>
</evidence>
<name>A0A9N8K8U6_9PEZI</name>
<evidence type="ECO:0000259" key="1">
    <source>
        <dbReference type="PROSITE" id="PS50011"/>
    </source>
</evidence>
<protein>
    <recommendedName>
        <fullName evidence="1">Protein kinase domain-containing protein</fullName>
    </recommendedName>
</protein>
<dbReference type="GO" id="GO:0005524">
    <property type="term" value="F:ATP binding"/>
    <property type="evidence" value="ECO:0007669"/>
    <property type="project" value="InterPro"/>
</dbReference>
<proteinExistence type="predicted"/>
<dbReference type="Pfam" id="PF00069">
    <property type="entry name" value="Pkinase"/>
    <property type="match status" value="1"/>
</dbReference>
<accession>A0A9N8K8U6</accession>
<evidence type="ECO:0000313" key="3">
    <source>
        <dbReference type="Proteomes" id="UP000714618"/>
    </source>
</evidence>
<reference evidence="2" key="1">
    <citation type="submission" date="2020-06" db="EMBL/GenBank/DDBJ databases">
        <authorList>
            <person name="Onetto C."/>
        </authorList>
    </citation>
    <scope>NUCLEOTIDE SEQUENCE</scope>
</reference>
<comment type="caution">
    <text evidence="2">The sequence shown here is derived from an EMBL/GenBank/DDBJ whole genome shotgun (WGS) entry which is preliminary data.</text>
</comment>
<gene>
    <name evidence="2" type="ORF">AWRI4233_LOCUS7920</name>
</gene>
<dbReference type="GO" id="GO:0004672">
    <property type="term" value="F:protein kinase activity"/>
    <property type="evidence" value="ECO:0007669"/>
    <property type="project" value="InterPro"/>
</dbReference>
<organism evidence="2 3">
    <name type="scientific">Aureobasidium mustum</name>
    <dbReference type="NCBI Taxonomy" id="2773714"/>
    <lineage>
        <taxon>Eukaryota</taxon>
        <taxon>Fungi</taxon>
        <taxon>Dikarya</taxon>
        <taxon>Ascomycota</taxon>
        <taxon>Pezizomycotina</taxon>
        <taxon>Dothideomycetes</taxon>
        <taxon>Dothideomycetidae</taxon>
        <taxon>Dothideales</taxon>
        <taxon>Saccotheciaceae</taxon>
        <taxon>Aureobasidium</taxon>
    </lineage>
</organism>
<dbReference type="Proteomes" id="UP000714618">
    <property type="component" value="Unassembled WGS sequence"/>
</dbReference>
<feature type="domain" description="Protein kinase" evidence="1">
    <location>
        <begin position="16"/>
        <end position="201"/>
    </location>
</feature>
<dbReference type="EMBL" id="CAIJEO010000010">
    <property type="protein sequence ID" value="CAD0099096.1"/>
    <property type="molecule type" value="Genomic_DNA"/>
</dbReference>
<dbReference type="InterPro" id="IPR011009">
    <property type="entry name" value="Kinase-like_dom_sf"/>
</dbReference>
<sequence length="201" mass="22558">MASTDMTVVILADGSNIKGNIIAAGMDGYIIRDTTSSTVMKVPKLTGTYNSADRSTKPNVHNNMYTNDLSREKEAYRRLQGVHGIANCLKISANGLVFEFYTNGDLEDYIKHNPPAPWKQKMNWILQILDAVIACHKIRVLVFDIALRNLMLDDDMNIKLIDFANSSLLPLDQVTELMDEDGYTAEMDLLHVTNVIYSISR</sequence>
<dbReference type="AlphaFoldDB" id="A0A9N8K8U6"/>
<dbReference type="PROSITE" id="PS50011">
    <property type="entry name" value="PROTEIN_KINASE_DOM"/>
    <property type="match status" value="1"/>
</dbReference>
<dbReference type="PANTHER" id="PTHR24345">
    <property type="entry name" value="SERINE/THREONINE-PROTEIN KINASE PLK"/>
    <property type="match status" value="1"/>
</dbReference>